<dbReference type="EMBL" id="PNGT01000006">
    <property type="protein sequence ID" value="PMC52177.1"/>
    <property type="molecule type" value="Genomic_DNA"/>
</dbReference>
<feature type="transmembrane region" description="Helical" evidence="7">
    <location>
        <begin position="66"/>
        <end position="90"/>
    </location>
</feature>
<dbReference type="PANTHER" id="PTHR30576">
    <property type="entry name" value="COLANIC BIOSYNTHESIS UDP-GLUCOSE LIPID CARRIER TRANSFERASE"/>
    <property type="match status" value="1"/>
</dbReference>
<evidence type="ECO:0000256" key="6">
    <source>
        <dbReference type="ARBA" id="ARBA00023136"/>
    </source>
</evidence>
<dbReference type="Pfam" id="PF02397">
    <property type="entry name" value="Bac_transf"/>
    <property type="match status" value="1"/>
</dbReference>
<dbReference type="PANTHER" id="PTHR30576:SF10">
    <property type="entry name" value="SLL5057 PROTEIN"/>
    <property type="match status" value="1"/>
</dbReference>
<proteinExistence type="inferred from homology"/>
<sequence length="454" mass="53126">MYYVRKNNKFLFLLFDILGLLISYITTFNFNMSSKVSVYLAIILVVISTAIIVMGEEYSTIGERGYLVELKMVFIYTVKLVSLFALYTAIFEREYFYNLSSSFELPKFMVLIFVFTYIFRTVIKRINSKYNDDSRNIIILSEFEDLDKIGELPPNYNVLGYANDSEEYIYNNKPVIHGLDQIRYFLSTHRVDEIYVNLSAHNNLRETYQIFELLGIPMKINITPIINEVGANTVVTFQGDNVYLTSAMKIATLRQMIFKRLMDIVLSIAGIILTGIVAIIIYPIVRKEAPGPLIFKQTRMGQNGKKFQIYKFRSMYMDAEERKKELIEKNQLSSDLMFKMDNDPRIFPFGQKLRDWSLDELPQFINVLKGDMSVVGTRPPTYDEYKKYELHHFKRMQVKPGITGMWQTSGRSNILDFEEVVKLDLKYIEEWSLRLDIKIIFRTILVVLKREGSK</sequence>
<keyword evidence="4 7" id="KW-0812">Transmembrane</keyword>
<dbReference type="AlphaFoldDB" id="A0A2N6SE67"/>
<evidence type="ECO:0000256" key="5">
    <source>
        <dbReference type="ARBA" id="ARBA00022989"/>
    </source>
</evidence>
<dbReference type="OrthoDB" id="9808602at2"/>
<dbReference type="InterPro" id="IPR017475">
    <property type="entry name" value="EPS_sugar_tfrase"/>
</dbReference>
<dbReference type="RefSeq" id="WP_102189994.1">
    <property type="nucleotide sequence ID" value="NZ_PNGT01000006.1"/>
</dbReference>
<evidence type="ECO:0000259" key="8">
    <source>
        <dbReference type="Pfam" id="PF02397"/>
    </source>
</evidence>
<dbReference type="InterPro" id="IPR003362">
    <property type="entry name" value="Bact_transf"/>
</dbReference>
<gene>
    <name evidence="9" type="ORF">CJ218_06165</name>
</gene>
<name>A0A2N6SE67_9BACL</name>
<dbReference type="GO" id="GO:0016780">
    <property type="term" value="F:phosphotransferase activity, for other substituted phosphate groups"/>
    <property type="evidence" value="ECO:0007669"/>
    <property type="project" value="TreeGrafter"/>
</dbReference>
<feature type="transmembrane region" description="Helical" evidence="7">
    <location>
        <begin position="105"/>
        <end position="123"/>
    </location>
</feature>
<keyword evidence="6 7" id="KW-0472">Membrane</keyword>
<organism evidence="9 10">
    <name type="scientific">Gemella sanguinis</name>
    <dbReference type="NCBI Taxonomy" id="84135"/>
    <lineage>
        <taxon>Bacteria</taxon>
        <taxon>Bacillati</taxon>
        <taxon>Bacillota</taxon>
        <taxon>Bacilli</taxon>
        <taxon>Bacillales</taxon>
        <taxon>Gemellaceae</taxon>
        <taxon>Gemella</taxon>
    </lineage>
</organism>
<dbReference type="Proteomes" id="UP000235670">
    <property type="component" value="Unassembled WGS sequence"/>
</dbReference>
<evidence type="ECO:0000256" key="7">
    <source>
        <dbReference type="SAM" id="Phobius"/>
    </source>
</evidence>
<comment type="caution">
    <text evidence="9">The sequence shown here is derived from an EMBL/GenBank/DDBJ whole genome shotgun (WGS) entry which is preliminary data.</text>
</comment>
<keyword evidence="3 9" id="KW-0808">Transferase</keyword>
<comment type="subcellular location">
    <subcellularLocation>
        <location evidence="1">Membrane</location>
        <topology evidence="1">Multi-pass membrane protein</topology>
    </subcellularLocation>
</comment>
<dbReference type="STRING" id="84135.GCA_001052115_00386"/>
<comment type="similarity">
    <text evidence="2">Belongs to the bacterial sugar transferase family.</text>
</comment>
<reference evidence="9 10" key="1">
    <citation type="submission" date="2017-09" db="EMBL/GenBank/DDBJ databases">
        <title>Bacterial strain isolated from the female urinary microbiota.</title>
        <authorList>
            <person name="Thomas-White K."/>
            <person name="Kumar N."/>
            <person name="Forster S."/>
            <person name="Putonti C."/>
            <person name="Lawley T."/>
            <person name="Wolfe A.J."/>
        </authorList>
    </citation>
    <scope>NUCLEOTIDE SEQUENCE [LARGE SCALE GENOMIC DNA]</scope>
    <source>
        <strain evidence="9 10">UMB0186</strain>
    </source>
</reference>
<evidence type="ECO:0000256" key="1">
    <source>
        <dbReference type="ARBA" id="ARBA00004141"/>
    </source>
</evidence>
<dbReference type="GO" id="GO:0016020">
    <property type="term" value="C:membrane"/>
    <property type="evidence" value="ECO:0007669"/>
    <property type="project" value="UniProtKB-SubCell"/>
</dbReference>
<evidence type="ECO:0000256" key="4">
    <source>
        <dbReference type="ARBA" id="ARBA00022692"/>
    </source>
</evidence>
<feature type="domain" description="Bacterial sugar transferase" evidence="8">
    <location>
        <begin position="259"/>
        <end position="449"/>
    </location>
</feature>
<dbReference type="NCBIfam" id="TIGR03025">
    <property type="entry name" value="EPS_sugtrans"/>
    <property type="match status" value="1"/>
</dbReference>
<evidence type="ECO:0000313" key="10">
    <source>
        <dbReference type="Proteomes" id="UP000235670"/>
    </source>
</evidence>
<evidence type="ECO:0000256" key="2">
    <source>
        <dbReference type="ARBA" id="ARBA00006464"/>
    </source>
</evidence>
<accession>A0A2N6SE67</accession>
<keyword evidence="5 7" id="KW-1133">Transmembrane helix</keyword>
<evidence type="ECO:0000313" key="9">
    <source>
        <dbReference type="EMBL" id="PMC52177.1"/>
    </source>
</evidence>
<feature type="transmembrane region" description="Helical" evidence="7">
    <location>
        <begin position="36"/>
        <end position="54"/>
    </location>
</feature>
<evidence type="ECO:0000256" key="3">
    <source>
        <dbReference type="ARBA" id="ARBA00022679"/>
    </source>
</evidence>
<protein>
    <submittedName>
        <fullName evidence="9">Sugar transferase</fullName>
    </submittedName>
</protein>
<feature type="transmembrane region" description="Helical" evidence="7">
    <location>
        <begin position="264"/>
        <end position="285"/>
    </location>
</feature>
<feature type="transmembrane region" description="Helical" evidence="7">
    <location>
        <begin position="12"/>
        <end position="30"/>
    </location>
</feature>